<evidence type="ECO:0000313" key="4">
    <source>
        <dbReference type="Proteomes" id="UP000219374"/>
    </source>
</evidence>
<dbReference type="Pfam" id="PF20335">
    <property type="entry name" value="DUF6630"/>
    <property type="match status" value="1"/>
</dbReference>
<organism evidence="3 4">
    <name type="scientific">Pseudoxanthomonas wuyuanensis</name>
    <dbReference type="NCBI Taxonomy" id="1073196"/>
    <lineage>
        <taxon>Bacteria</taxon>
        <taxon>Pseudomonadati</taxon>
        <taxon>Pseudomonadota</taxon>
        <taxon>Gammaproteobacteria</taxon>
        <taxon>Lysobacterales</taxon>
        <taxon>Lysobacteraceae</taxon>
        <taxon>Pseudoxanthomonas</taxon>
    </lineage>
</organism>
<dbReference type="Proteomes" id="UP000219374">
    <property type="component" value="Unassembled WGS sequence"/>
</dbReference>
<dbReference type="AlphaFoldDB" id="A0A286DBA8"/>
<evidence type="ECO:0000313" key="3">
    <source>
        <dbReference type="EMBL" id="SOD55934.1"/>
    </source>
</evidence>
<name>A0A286DBA8_9GAMM</name>
<proteinExistence type="predicted"/>
<gene>
    <name evidence="3" type="ORF">SAMN06296416_10891</name>
</gene>
<dbReference type="EMBL" id="OCND01000008">
    <property type="protein sequence ID" value="SOD55934.1"/>
    <property type="molecule type" value="Genomic_DNA"/>
</dbReference>
<feature type="region of interest" description="Disordered" evidence="1">
    <location>
        <begin position="1"/>
        <end position="25"/>
    </location>
</feature>
<accession>A0A286DBA8</accession>
<keyword evidence="4" id="KW-1185">Reference proteome</keyword>
<feature type="domain" description="DUF6630" evidence="2">
    <location>
        <begin position="33"/>
        <end position="177"/>
    </location>
</feature>
<reference evidence="3 4" key="1">
    <citation type="submission" date="2017-09" db="EMBL/GenBank/DDBJ databases">
        <authorList>
            <person name="Ehlers B."/>
            <person name="Leendertz F.H."/>
        </authorList>
    </citation>
    <scope>NUCLEOTIDE SEQUENCE [LARGE SCALE GENOMIC DNA]</scope>
    <source>
        <strain evidence="3 4">CGMCC 1.10978</strain>
    </source>
</reference>
<evidence type="ECO:0000259" key="2">
    <source>
        <dbReference type="Pfam" id="PF20335"/>
    </source>
</evidence>
<sequence length="182" mass="20559">MQLPDDDFESDDGYDEPGDDEDGADADDQQALIWNLLLLINPGDEETALRQFAAYRDALADGEAEDPVWILKDAIDWTSGFYVDWKDTESLIDSLNQLAARWNIVIDWGGDPSDEDFLDDVDVPMLMARAYDRLREHGYTLWTWNTDGDAYAGWIALSRDDEGMQQLAVMLGIEIRPGSDAF</sequence>
<protein>
    <recommendedName>
        <fullName evidence="2">DUF6630 domain-containing protein</fullName>
    </recommendedName>
</protein>
<dbReference type="InterPro" id="IPR046582">
    <property type="entry name" value="DUF6630"/>
</dbReference>
<evidence type="ECO:0000256" key="1">
    <source>
        <dbReference type="SAM" id="MobiDB-lite"/>
    </source>
</evidence>